<dbReference type="GO" id="GO:0004674">
    <property type="term" value="F:protein serine/threonine kinase activity"/>
    <property type="evidence" value="ECO:0007669"/>
    <property type="project" value="UniProtKB-EC"/>
</dbReference>
<keyword evidence="2" id="KW-0808">Transferase</keyword>
<gene>
    <name evidence="9" type="ORF">HDA30_000918</name>
</gene>
<dbReference type="Pfam" id="PF00069">
    <property type="entry name" value="Pkinase"/>
    <property type="match status" value="1"/>
</dbReference>
<keyword evidence="3" id="KW-0547">Nucleotide-binding</keyword>
<keyword evidence="10" id="KW-1185">Reference proteome</keyword>
<dbReference type="PANTHER" id="PTHR43671:SF13">
    <property type="entry name" value="SERINE_THREONINE-PROTEIN KINASE NEK2"/>
    <property type="match status" value="1"/>
</dbReference>
<keyword evidence="7" id="KW-1133">Transmembrane helix</keyword>
<dbReference type="InterPro" id="IPR050660">
    <property type="entry name" value="NEK_Ser/Thr_kinase"/>
</dbReference>
<dbReference type="GO" id="GO:0005524">
    <property type="term" value="F:ATP binding"/>
    <property type="evidence" value="ECO:0007669"/>
    <property type="project" value="UniProtKB-KW"/>
</dbReference>
<dbReference type="RefSeq" id="WP_184241232.1">
    <property type="nucleotide sequence ID" value="NZ_JACHNA010000001.1"/>
</dbReference>
<accession>A0A7W7GNL1</accession>
<dbReference type="SUPFAM" id="SSF56112">
    <property type="entry name" value="Protein kinase-like (PK-like)"/>
    <property type="match status" value="1"/>
</dbReference>
<dbReference type="EC" id="2.7.11.1" evidence="1"/>
<evidence type="ECO:0000256" key="3">
    <source>
        <dbReference type="ARBA" id="ARBA00022741"/>
    </source>
</evidence>
<reference evidence="9 10" key="1">
    <citation type="submission" date="2020-08" db="EMBL/GenBank/DDBJ databases">
        <title>Sequencing the genomes of 1000 actinobacteria strains.</title>
        <authorList>
            <person name="Klenk H.-P."/>
        </authorList>
    </citation>
    <scope>NUCLEOTIDE SEQUENCE [LARGE SCALE GENOMIC DNA]</scope>
    <source>
        <strain evidence="9 10">DSM 23974</strain>
    </source>
</reference>
<dbReference type="InterPro" id="IPR008266">
    <property type="entry name" value="Tyr_kinase_AS"/>
</dbReference>
<feature type="transmembrane region" description="Helical" evidence="7">
    <location>
        <begin position="364"/>
        <end position="384"/>
    </location>
</feature>
<keyword evidence="5" id="KW-0067">ATP-binding</keyword>
<dbReference type="Gene3D" id="1.10.510.10">
    <property type="entry name" value="Transferase(Phosphotransferase) domain 1"/>
    <property type="match status" value="1"/>
</dbReference>
<dbReference type="AlphaFoldDB" id="A0A7W7GNL1"/>
<dbReference type="InterPro" id="IPR011009">
    <property type="entry name" value="Kinase-like_dom_sf"/>
</dbReference>
<evidence type="ECO:0000259" key="8">
    <source>
        <dbReference type="PROSITE" id="PS50011"/>
    </source>
</evidence>
<name>A0A7W7GNL1_9MICC</name>
<evidence type="ECO:0000256" key="4">
    <source>
        <dbReference type="ARBA" id="ARBA00022777"/>
    </source>
</evidence>
<evidence type="ECO:0000256" key="6">
    <source>
        <dbReference type="SAM" id="MobiDB-lite"/>
    </source>
</evidence>
<feature type="compositionally biased region" description="Basic residues" evidence="6">
    <location>
        <begin position="338"/>
        <end position="347"/>
    </location>
</feature>
<dbReference type="EMBL" id="JACHNA010000001">
    <property type="protein sequence ID" value="MBB4735410.1"/>
    <property type="molecule type" value="Genomic_DNA"/>
</dbReference>
<evidence type="ECO:0000256" key="5">
    <source>
        <dbReference type="ARBA" id="ARBA00022840"/>
    </source>
</evidence>
<comment type="caution">
    <text evidence="9">The sequence shown here is derived from an EMBL/GenBank/DDBJ whole genome shotgun (WGS) entry which is preliminary data.</text>
</comment>
<organism evidence="9 10">
    <name type="scientific">Micrococcus cohnii</name>
    <dbReference type="NCBI Taxonomy" id="993416"/>
    <lineage>
        <taxon>Bacteria</taxon>
        <taxon>Bacillati</taxon>
        <taxon>Actinomycetota</taxon>
        <taxon>Actinomycetes</taxon>
        <taxon>Micrococcales</taxon>
        <taxon>Micrococcaceae</taxon>
        <taxon>Micrococcus</taxon>
    </lineage>
</organism>
<keyword evidence="7" id="KW-0472">Membrane</keyword>
<dbReference type="PANTHER" id="PTHR43671">
    <property type="entry name" value="SERINE/THREONINE-PROTEIN KINASE NEK"/>
    <property type="match status" value="1"/>
</dbReference>
<feature type="region of interest" description="Disordered" evidence="6">
    <location>
        <begin position="1"/>
        <end position="52"/>
    </location>
</feature>
<evidence type="ECO:0000313" key="10">
    <source>
        <dbReference type="Proteomes" id="UP000540191"/>
    </source>
</evidence>
<evidence type="ECO:0000313" key="9">
    <source>
        <dbReference type="EMBL" id="MBB4735410.1"/>
    </source>
</evidence>
<evidence type="ECO:0000256" key="7">
    <source>
        <dbReference type="SAM" id="Phobius"/>
    </source>
</evidence>
<dbReference type="PROSITE" id="PS00109">
    <property type="entry name" value="PROTEIN_KINASE_TYR"/>
    <property type="match status" value="1"/>
</dbReference>
<feature type="region of interest" description="Disordered" evidence="6">
    <location>
        <begin position="386"/>
        <end position="451"/>
    </location>
</feature>
<feature type="compositionally biased region" description="Low complexity" evidence="6">
    <location>
        <begin position="410"/>
        <end position="451"/>
    </location>
</feature>
<protein>
    <recommendedName>
        <fullName evidence="1">non-specific serine/threonine protein kinase</fullName>
        <ecNumber evidence="1">2.7.11.1</ecNumber>
    </recommendedName>
</protein>
<feature type="domain" description="Protein kinase" evidence="8">
    <location>
        <begin position="62"/>
        <end position="301"/>
    </location>
</feature>
<dbReference type="InterPro" id="IPR000719">
    <property type="entry name" value="Prot_kinase_dom"/>
</dbReference>
<keyword evidence="7" id="KW-0812">Transmembrane</keyword>
<keyword evidence="4" id="KW-0418">Kinase</keyword>
<evidence type="ECO:0000256" key="1">
    <source>
        <dbReference type="ARBA" id="ARBA00012513"/>
    </source>
</evidence>
<sequence length="588" mass="60846">MEQDDGMAGTRRVGDTIGGPGWDEAADPGGTDEPARLAASPGSGTWPSAQLPRCTAPTVSGWQVEELLGAGGQGEVWLVCDDAGQRAALKLASEPGTGVDLERQALHGQVHPHVVPLLGTVETDRGTGLLSRHLPGGTLSALIQARGPLGVGETVSVLGPLATALCSLHESSVVHGDVSPANVLFDLDGSPWLTDLGAASVLGGDSRLGGTPGFSAPEVHEALDAGAEQPRTGSAADVYALAAVGWFCLTGRAPGPDLHRAPLPVLVPDVPVELALALESALDAQPEARPSAAELAAAVYATAECEPVRLHGAVAPETELLLPTLPPAQARDGDAGRPGRRRRRGRARAAAVQPRATRGRRRRWVWVAAVGLAVVSVLGILWGAGRSPTTRADAEPVQERMSPGVQGGHASSPAATASASAPAARSDTPSEVSMSPPSAAEAAEASGPTAEQLSTIGVRRARALTHPDQEWLGDYAAPDSPAWRADRELVERMRTRGERFDGVSISVERTGPDRVEGPDRVRVPVHVSTSAHDLVSDADRRVIARYSGTGPVPAEMELVRQADGWRLVELHAVSGETARPAESASSAP</sequence>
<dbReference type="CDD" id="cd14014">
    <property type="entry name" value="STKc_PknB_like"/>
    <property type="match status" value="1"/>
</dbReference>
<proteinExistence type="predicted"/>
<dbReference type="Proteomes" id="UP000540191">
    <property type="component" value="Unassembled WGS sequence"/>
</dbReference>
<evidence type="ECO:0000256" key="2">
    <source>
        <dbReference type="ARBA" id="ARBA00022679"/>
    </source>
</evidence>
<feature type="region of interest" description="Disordered" evidence="6">
    <location>
        <begin position="323"/>
        <end position="355"/>
    </location>
</feature>
<dbReference type="PROSITE" id="PS50011">
    <property type="entry name" value="PROTEIN_KINASE_DOM"/>
    <property type="match status" value="1"/>
</dbReference>